<reference evidence="2" key="2">
    <citation type="submission" date="2015-03" db="EMBL/GenBank/DDBJ databases">
        <title>Genome sequence of Azospirillum thiophilum strain DSM 21654T.</title>
        <authorList>
            <person name="Kwak Y."/>
            <person name="Shin J.-H."/>
        </authorList>
    </citation>
    <scope>NUCLEOTIDE SEQUENCE [LARGE SCALE GENOMIC DNA]</scope>
    <source>
        <strain evidence="2">DSM 15199</strain>
    </source>
</reference>
<organism evidence="1 2">
    <name type="scientific">Photorhabdus thracensis</name>
    <dbReference type="NCBI Taxonomy" id="230089"/>
    <lineage>
        <taxon>Bacteria</taxon>
        <taxon>Pseudomonadati</taxon>
        <taxon>Pseudomonadota</taxon>
        <taxon>Gammaproteobacteria</taxon>
        <taxon>Enterobacterales</taxon>
        <taxon>Morganellaceae</taxon>
        <taxon>Photorhabdus</taxon>
    </lineage>
</organism>
<reference evidence="1 2" key="1">
    <citation type="journal article" date="2015" name="J. Biotechnol.">
        <title>Complete genome sequence of Photorhabdus temperata subsp. thracensis 39-8(T), an entomopathogenic bacterium for the improved commercial bioinsecticide.</title>
        <authorList>
            <person name="Kwak Y."/>
            <person name="Shin J.H."/>
        </authorList>
    </citation>
    <scope>NUCLEOTIDE SEQUENCE [LARGE SCALE GENOMIC DNA]</scope>
    <source>
        <strain evidence="1 2">DSM 15199</strain>
    </source>
</reference>
<gene>
    <name evidence="1" type="ORF">VY86_12465</name>
</gene>
<protein>
    <submittedName>
        <fullName evidence="1">Uncharacterized protein</fullName>
    </submittedName>
</protein>
<keyword evidence="2" id="KW-1185">Reference proteome</keyword>
<dbReference type="Proteomes" id="UP000034866">
    <property type="component" value="Chromosome"/>
</dbReference>
<accession>A0A0F7LNB6</accession>
<sequence length="81" mass="9096">MIKIIIGSFDCEDLIINQAKITVLARANPCFRCFFTVGPNSSNLGKLYGDHEYGRCNGKMNYHNKVDGKGNHQFQIGFPTK</sequence>
<dbReference type="RefSeq" id="WP_046975173.1">
    <property type="nucleotide sequence ID" value="NZ_CAWQPG010000203.1"/>
</dbReference>
<evidence type="ECO:0000313" key="1">
    <source>
        <dbReference type="EMBL" id="AKH64015.1"/>
    </source>
</evidence>
<dbReference type="AlphaFoldDB" id="A0A0F7LNB6"/>
<evidence type="ECO:0000313" key="2">
    <source>
        <dbReference type="Proteomes" id="UP000034866"/>
    </source>
</evidence>
<name>A0A0F7LNB6_9GAMM</name>
<dbReference type="EMBL" id="CP011104">
    <property type="protein sequence ID" value="AKH64015.1"/>
    <property type="molecule type" value="Genomic_DNA"/>
</dbReference>
<dbReference type="KEGG" id="ptt:VY86_12465"/>
<dbReference type="PATRIC" id="fig|230089.6.peg.2786"/>
<proteinExistence type="predicted"/>